<protein>
    <submittedName>
        <fullName evidence="1">Uncharacterized protein</fullName>
    </submittedName>
</protein>
<organism evidence="1">
    <name type="scientific">Rhizophora mucronata</name>
    <name type="common">Asiatic mangrove</name>
    <dbReference type="NCBI Taxonomy" id="61149"/>
    <lineage>
        <taxon>Eukaryota</taxon>
        <taxon>Viridiplantae</taxon>
        <taxon>Streptophyta</taxon>
        <taxon>Embryophyta</taxon>
        <taxon>Tracheophyta</taxon>
        <taxon>Spermatophyta</taxon>
        <taxon>Magnoliopsida</taxon>
        <taxon>eudicotyledons</taxon>
        <taxon>Gunneridae</taxon>
        <taxon>Pentapetalae</taxon>
        <taxon>rosids</taxon>
        <taxon>fabids</taxon>
        <taxon>Malpighiales</taxon>
        <taxon>Rhizophoraceae</taxon>
        <taxon>Rhizophora</taxon>
    </lineage>
</organism>
<proteinExistence type="predicted"/>
<reference evidence="1" key="1">
    <citation type="submission" date="2018-02" db="EMBL/GenBank/DDBJ databases">
        <title>Rhizophora mucronata_Transcriptome.</title>
        <authorList>
            <person name="Meera S.P."/>
            <person name="Sreeshan A."/>
            <person name="Augustine A."/>
        </authorList>
    </citation>
    <scope>NUCLEOTIDE SEQUENCE</scope>
    <source>
        <tissue evidence="1">Leaf</tissue>
    </source>
</reference>
<dbReference type="EMBL" id="GGEC01083838">
    <property type="protein sequence ID" value="MBX64322.1"/>
    <property type="molecule type" value="Transcribed_RNA"/>
</dbReference>
<name>A0A2P2QBF6_RHIMU</name>
<sequence>MTDTSFINTAKTQASPWMDFSE</sequence>
<dbReference type="AlphaFoldDB" id="A0A2P2QBF6"/>
<accession>A0A2P2QBF6</accession>
<evidence type="ECO:0000313" key="1">
    <source>
        <dbReference type="EMBL" id="MBX64322.1"/>
    </source>
</evidence>